<comment type="caution">
    <text evidence="1">The sequence shown here is derived from an EMBL/GenBank/DDBJ whole genome shotgun (WGS) entry which is preliminary data.</text>
</comment>
<proteinExistence type="predicted"/>
<sequence length="161" mass="18614">MKHTCRDETACWNAIRFCAWQHGVDAAGVIREAQRRNVPARELHERFERSARHILTTFRARVANDAFTPGIFHIEVLDQTTFWIDGLGRVWRISSPDFSTDHLINATLFLREMAPQLMEILQPLQDLTYNQAAEQMRAIPLMGALVAETWRRVDSAPDRSR</sequence>
<keyword evidence="2" id="KW-1185">Reference proteome</keyword>
<dbReference type="EMBL" id="JAVKGS010000002">
    <property type="protein sequence ID" value="MDR5691827.1"/>
    <property type="molecule type" value="Genomic_DNA"/>
</dbReference>
<name>A0ABU1FJA7_9MICO</name>
<dbReference type="RefSeq" id="WP_310520417.1">
    <property type="nucleotide sequence ID" value="NZ_BAABBS010000002.1"/>
</dbReference>
<organism evidence="1 2">
    <name type="scientific">Agromyces indicus</name>
    <dbReference type="NCBI Taxonomy" id="758919"/>
    <lineage>
        <taxon>Bacteria</taxon>
        <taxon>Bacillati</taxon>
        <taxon>Actinomycetota</taxon>
        <taxon>Actinomycetes</taxon>
        <taxon>Micrococcales</taxon>
        <taxon>Microbacteriaceae</taxon>
        <taxon>Agromyces</taxon>
    </lineage>
</organism>
<dbReference type="Proteomes" id="UP001260072">
    <property type="component" value="Unassembled WGS sequence"/>
</dbReference>
<evidence type="ECO:0000313" key="1">
    <source>
        <dbReference type="EMBL" id="MDR5691827.1"/>
    </source>
</evidence>
<protein>
    <submittedName>
        <fullName evidence="1">Uncharacterized protein</fullName>
    </submittedName>
</protein>
<accession>A0ABU1FJA7</accession>
<reference evidence="2" key="1">
    <citation type="submission" date="2023-07" db="EMBL/GenBank/DDBJ databases">
        <title>Description of three actinobacteria isolated from air of manufacturing shop in a pharmaceutical factory.</title>
        <authorList>
            <person name="Zhang D.-F."/>
        </authorList>
    </citation>
    <scope>NUCLEOTIDE SEQUENCE [LARGE SCALE GENOMIC DNA]</scope>
    <source>
        <strain evidence="2">CCTCC AB 2011122</strain>
    </source>
</reference>
<gene>
    <name evidence="1" type="ORF">RH861_07090</name>
</gene>
<evidence type="ECO:0000313" key="2">
    <source>
        <dbReference type="Proteomes" id="UP001260072"/>
    </source>
</evidence>